<proteinExistence type="predicted"/>
<dbReference type="EMBL" id="VSRR010001486">
    <property type="protein sequence ID" value="MPC25625.1"/>
    <property type="molecule type" value="Genomic_DNA"/>
</dbReference>
<dbReference type="Proteomes" id="UP000324222">
    <property type="component" value="Unassembled WGS sequence"/>
</dbReference>
<dbReference type="AlphaFoldDB" id="A0A5B7DWH8"/>
<reference evidence="1 2" key="1">
    <citation type="submission" date="2019-05" db="EMBL/GenBank/DDBJ databases">
        <title>Another draft genome of Portunus trituberculatus and its Hox gene families provides insights of decapod evolution.</title>
        <authorList>
            <person name="Jeong J.-H."/>
            <person name="Song I."/>
            <person name="Kim S."/>
            <person name="Choi T."/>
            <person name="Kim D."/>
            <person name="Ryu S."/>
            <person name="Kim W."/>
        </authorList>
    </citation>
    <scope>NUCLEOTIDE SEQUENCE [LARGE SCALE GENOMIC DNA]</scope>
    <source>
        <tissue evidence="1">Muscle</tissue>
    </source>
</reference>
<comment type="caution">
    <text evidence="1">The sequence shown here is derived from an EMBL/GenBank/DDBJ whole genome shotgun (WGS) entry which is preliminary data.</text>
</comment>
<evidence type="ECO:0000313" key="1">
    <source>
        <dbReference type="EMBL" id="MPC25625.1"/>
    </source>
</evidence>
<sequence length="153" mass="16795">MDQHSLPSQKLRLKSSIAFFPMATATTTVSTSLSGRSQRLSTLLTRTSRWQRNRELIPALVFGLSPHHTSPPHFSFGSYKKNTPPLELHATPTLVTSHPAAGPRRGGATVTATLSANSININMFSVQQLLAYTQHFLCSIYMTTNKIMKTGPT</sequence>
<protein>
    <submittedName>
        <fullName evidence="1">Uncharacterized protein</fullName>
    </submittedName>
</protein>
<organism evidence="1 2">
    <name type="scientific">Portunus trituberculatus</name>
    <name type="common">Swimming crab</name>
    <name type="synonym">Neptunus trituberculatus</name>
    <dbReference type="NCBI Taxonomy" id="210409"/>
    <lineage>
        <taxon>Eukaryota</taxon>
        <taxon>Metazoa</taxon>
        <taxon>Ecdysozoa</taxon>
        <taxon>Arthropoda</taxon>
        <taxon>Crustacea</taxon>
        <taxon>Multicrustacea</taxon>
        <taxon>Malacostraca</taxon>
        <taxon>Eumalacostraca</taxon>
        <taxon>Eucarida</taxon>
        <taxon>Decapoda</taxon>
        <taxon>Pleocyemata</taxon>
        <taxon>Brachyura</taxon>
        <taxon>Eubrachyura</taxon>
        <taxon>Portunoidea</taxon>
        <taxon>Portunidae</taxon>
        <taxon>Portuninae</taxon>
        <taxon>Portunus</taxon>
    </lineage>
</organism>
<name>A0A5B7DWH8_PORTR</name>
<keyword evidence="2" id="KW-1185">Reference proteome</keyword>
<accession>A0A5B7DWH8</accession>
<evidence type="ECO:0000313" key="2">
    <source>
        <dbReference type="Proteomes" id="UP000324222"/>
    </source>
</evidence>
<gene>
    <name evidence="1" type="ORF">E2C01_018746</name>
</gene>